<sequence>MMGFIEALPVAIASCFAIYLSMVDLKEMRIPNRILAIGLLVTVTTMSGAALYLGEMDRLLSALGGGLLSTVIFFMIHLVRPSGLGMGDVKFAGLIGATLSWISFPSGLIGLAIAFFISSLFSLTLLITRRPLDRLIPFAPFMSMGLVIVALGLFV</sequence>
<dbReference type="Pfam" id="PF01478">
    <property type="entry name" value="Peptidase_A24"/>
    <property type="match status" value="1"/>
</dbReference>
<dbReference type="InterPro" id="IPR000045">
    <property type="entry name" value="Prepilin_IV_endopep_pep"/>
</dbReference>
<keyword evidence="2" id="KW-1133">Transmembrane helix</keyword>
<feature type="transmembrane region" description="Helical" evidence="2">
    <location>
        <begin position="91"/>
        <end position="123"/>
    </location>
</feature>
<dbReference type="Gene3D" id="1.20.120.1220">
    <property type="match status" value="1"/>
</dbReference>
<dbReference type="PANTHER" id="PTHR30487:SF0">
    <property type="entry name" value="PREPILIN LEADER PEPTIDASE_N-METHYLTRANSFERASE-RELATED"/>
    <property type="match status" value="1"/>
</dbReference>
<evidence type="ECO:0000313" key="4">
    <source>
        <dbReference type="EMBL" id="CAB4562222.1"/>
    </source>
</evidence>
<feature type="domain" description="Prepilin type IV endopeptidase peptidase" evidence="3">
    <location>
        <begin position="12"/>
        <end position="123"/>
    </location>
</feature>
<reference evidence="4" key="1">
    <citation type="submission" date="2020-05" db="EMBL/GenBank/DDBJ databases">
        <authorList>
            <person name="Chiriac C."/>
            <person name="Salcher M."/>
            <person name="Ghai R."/>
            <person name="Kavagutti S V."/>
        </authorList>
    </citation>
    <scope>NUCLEOTIDE SEQUENCE</scope>
</reference>
<proteinExistence type="inferred from homology"/>
<feature type="transmembrane region" description="Helical" evidence="2">
    <location>
        <begin position="135"/>
        <end position="154"/>
    </location>
</feature>
<name>A0A6J6DE16_9ZZZZ</name>
<keyword evidence="2" id="KW-0472">Membrane</keyword>
<dbReference type="GO" id="GO:0006465">
    <property type="term" value="P:signal peptide processing"/>
    <property type="evidence" value="ECO:0007669"/>
    <property type="project" value="TreeGrafter"/>
</dbReference>
<gene>
    <name evidence="4" type="ORF">UFOPK1650_00253</name>
</gene>
<feature type="transmembrane region" description="Helical" evidence="2">
    <location>
        <begin position="6"/>
        <end position="22"/>
    </location>
</feature>
<dbReference type="GO" id="GO:0005886">
    <property type="term" value="C:plasma membrane"/>
    <property type="evidence" value="ECO:0007669"/>
    <property type="project" value="TreeGrafter"/>
</dbReference>
<dbReference type="AlphaFoldDB" id="A0A6J6DE16"/>
<accession>A0A6J6DE16</accession>
<organism evidence="4">
    <name type="scientific">freshwater metagenome</name>
    <dbReference type="NCBI Taxonomy" id="449393"/>
    <lineage>
        <taxon>unclassified sequences</taxon>
        <taxon>metagenomes</taxon>
        <taxon>ecological metagenomes</taxon>
    </lineage>
</organism>
<protein>
    <submittedName>
        <fullName evidence="4">Unannotated protein</fullName>
    </submittedName>
</protein>
<dbReference type="PANTHER" id="PTHR30487">
    <property type="entry name" value="TYPE 4 PREPILIN-LIKE PROTEINS LEADER PEPTIDE-PROCESSING ENZYME"/>
    <property type="match status" value="1"/>
</dbReference>
<dbReference type="InterPro" id="IPR050882">
    <property type="entry name" value="Prepilin_peptidase/N-MTase"/>
</dbReference>
<feature type="transmembrane region" description="Helical" evidence="2">
    <location>
        <begin position="59"/>
        <end position="79"/>
    </location>
</feature>
<feature type="transmembrane region" description="Helical" evidence="2">
    <location>
        <begin position="34"/>
        <end position="53"/>
    </location>
</feature>
<dbReference type="EMBL" id="CAEZTJ010000019">
    <property type="protein sequence ID" value="CAB4562222.1"/>
    <property type="molecule type" value="Genomic_DNA"/>
</dbReference>
<keyword evidence="2" id="KW-0812">Transmembrane</keyword>
<evidence type="ECO:0000259" key="3">
    <source>
        <dbReference type="Pfam" id="PF01478"/>
    </source>
</evidence>
<evidence type="ECO:0000256" key="2">
    <source>
        <dbReference type="SAM" id="Phobius"/>
    </source>
</evidence>
<evidence type="ECO:0000256" key="1">
    <source>
        <dbReference type="ARBA" id="ARBA00005801"/>
    </source>
</evidence>
<comment type="similarity">
    <text evidence="1">Belongs to the peptidase A24 family.</text>
</comment>
<dbReference type="GO" id="GO:0004190">
    <property type="term" value="F:aspartic-type endopeptidase activity"/>
    <property type="evidence" value="ECO:0007669"/>
    <property type="project" value="InterPro"/>
</dbReference>